<evidence type="ECO:0000256" key="6">
    <source>
        <dbReference type="ARBA" id="ARBA00012754"/>
    </source>
</evidence>
<dbReference type="Proteomes" id="UP000236290">
    <property type="component" value="Unassembled WGS sequence"/>
</dbReference>
<dbReference type="Gene3D" id="2.60.40.10">
    <property type="entry name" value="Immunoglobulins"/>
    <property type="match status" value="3"/>
</dbReference>
<dbReference type="GO" id="GO:0005576">
    <property type="term" value="C:extracellular region"/>
    <property type="evidence" value="ECO:0007669"/>
    <property type="project" value="UniProtKB-SubCell"/>
</dbReference>
<evidence type="ECO:0000256" key="10">
    <source>
        <dbReference type="ARBA" id="ARBA00022801"/>
    </source>
</evidence>
<dbReference type="InterPro" id="IPR054593">
    <property type="entry name" value="Beta-mannosidase-like_N2"/>
</dbReference>
<dbReference type="GO" id="GO:0000272">
    <property type="term" value="P:polysaccharide catabolic process"/>
    <property type="evidence" value="ECO:0007669"/>
    <property type="project" value="UniProtKB-KW"/>
</dbReference>
<keyword evidence="14" id="KW-0624">Polysaccharide degradation</keyword>
<evidence type="ECO:0000256" key="12">
    <source>
        <dbReference type="ARBA" id="ARBA00023277"/>
    </source>
</evidence>
<evidence type="ECO:0000256" key="13">
    <source>
        <dbReference type="ARBA" id="ARBA00023295"/>
    </source>
</evidence>
<protein>
    <recommendedName>
        <fullName evidence="7">Beta-mannosidase A</fullName>
        <ecNumber evidence="6">3.2.1.25</ecNumber>
    </recommendedName>
    <alternativeName>
        <fullName evidence="15">Mannanase A</fullName>
    </alternativeName>
</protein>
<dbReference type="Gene3D" id="2.60.120.260">
    <property type="entry name" value="Galactose-binding domain-like"/>
    <property type="match status" value="1"/>
</dbReference>
<keyword evidence="9" id="KW-0732">Signal</keyword>
<dbReference type="PANTHER" id="PTHR43730:SF5">
    <property type="entry name" value="BETA-MANNOSIDASE A"/>
    <property type="match status" value="1"/>
</dbReference>
<comment type="subunit">
    <text evidence="5">Homodimer.</text>
</comment>
<dbReference type="Pfam" id="PF00703">
    <property type="entry name" value="Glyco_hydro_2"/>
    <property type="match status" value="1"/>
</dbReference>
<dbReference type="GO" id="GO:0004567">
    <property type="term" value="F:beta-mannosidase activity"/>
    <property type="evidence" value="ECO:0007669"/>
    <property type="project" value="UniProtKB-EC"/>
</dbReference>
<dbReference type="InterPro" id="IPR036156">
    <property type="entry name" value="Beta-gal/glucu_dom_sf"/>
</dbReference>
<dbReference type="InterPro" id="IPR006102">
    <property type="entry name" value="Ig-like_GH2"/>
</dbReference>
<evidence type="ECO:0000256" key="8">
    <source>
        <dbReference type="ARBA" id="ARBA00022525"/>
    </source>
</evidence>
<dbReference type="EMBL" id="MTYI01000021">
    <property type="protein sequence ID" value="PNP58308.1"/>
    <property type="molecule type" value="Genomic_DNA"/>
</dbReference>
<evidence type="ECO:0000259" key="18">
    <source>
        <dbReference type="Pfam" id="PF17786"/>
    </source>
</evidence>
<keyword evidence="8" id="KW-0964">Secreted</keyword>
<feature type="domain" description="Beta-mannosidase-like galactose-binding" evidence="19">
    <location>
        <begin position="54"/>
        <end position="229"/>
    </location>
</feature>
<dbReference type="InterPro" id="IPR050887">
    <property type="entry name" value="Beta-mannosidase_GH2"/>
</dbReference>
<evidence type="ECO:0000256" key="1">
    <source>
        <dbReference type="ARBA" id="ARBA00000829"/>
    </source>
</evidence>
<dbReference type="SUPFAM" id="SSF49785">
    <property type="entry name" value="Galactose-binding domain-like"/>
    <property type="match status" value="1"/>
</dbReference>
<dbReference type="SUPFAM" id="SSF49303">
    <property type="entry name" value="beta-Galactosidase/glucuronidase domain"/>
    <property type="match status" value="1"/>
</dbReference>
<keyword evidence="11" id="KW-0325">Glycoprotein</keyword>
<proteinExistence type="inferred from homology"/>
<keyword evidence="10" id="KW-0378">Hydrolase</keyword>
<dbReference type="SUPFAM" id="SSF51445">
    <property type="entry name" value="(Trans)glycosidases"/>
    <property type="match status" value="1"/>
</dbReference>
<dbReference type="InterPro" id="IPR041447">
    <property type="entry name" value="Mannosidase_ig"/>
</dbReference>
<keyword evidence="12" id="KW-0119">Carbohydrate metabolism</keyword>
<evidence type="ECO:0000259" key="17">
    <source>
        <dbReference type="Pfam" id="PF17753"/>
    </source>
</evidence>
<reference evidence="20 21" key="1">
    <citation type="submission" date="2017-02" db="EMBL/GenBank/DDBJ databases">
        <title>Genomes of Trichoderma spp. with biocontrol activity.</title>
        <authorList>
            <person name="Gardiner D."/>
            <person name="Kazan K."/>
            <person name="Vos C."/>
            <person name="Harvey P."/>
        </authorList>
    </citation>
    <scope>NUCLEOTIDE SEQUENCE [LARGE SCALE GENOMIC DNA]</scope>
    <source>
        <strain evidence="20 21">Tr1</strain>
    </source>
</reference>
<evidence type="ECO:0000313" key="21">
    <source>
        <dbReference type="Proteomes" id="UP000236290"/>
    </source>
</evidence>
<comment type="caution">
    <text evidence="20">The sequence shown here is derived from an EMBL/GenBank/DDBJ whole genome shotgun (WGS) entry which is preliminary data.</text>
</comment>
<evidence type="ECO:0000256" key="11">
    <source>
        <dbReference type="ARBA" id="ARBA00023180"/>
    </source>
</evidence>
<evidence type="ECO:0000256" key="4">
    <source>
        <dbReference type="ARBA" id="ARBA00007483"/>
    </source>
</evidence>
<dbReference type="PANTHER" id="PTHR43730">
    <property type="entry name" value="BETA-MANNOSIDASE"/>
    <property type="match status" value="1"/>
</dbReference>
<name>A0A2K0UKK1_TRIHA</name>
<evidence type="ECO:0000313" key="20">
    <source>
        <dbReference type="EMBL" id="PNP58308.1"/>
    </source>
</evidence>
<evidence type="ECO:0000256" key="5">
    <source>
        <dbReference type="ARBA" id="ARBA00011738"/>
    </source>
</evidence>
<dbReference type="Pfam" id="PF17786">
    <property type="entry name" value="Mannosidase_ig"/>
    <property type="match status" value="1"/>
</dbReference>
<feature type="domain" description="Beta-mannosidase Ig-fold" evidence="17">
    <location>
        <begin position="866"/>
        <end position="947"/>
    </location>
</feature>
<dbReference type="InterPro" id="IPR017853">
    <property type="entry name" value="GH"/>
</dbReference>
<evidence type="ECO:0000259" key="19">
    <source>
        <dbReference type="Pfam" id="PF22666"/>
    </source>
</evidence>
<evidence type="ECO:0000256" key="2">
    <source>
        <dbReference type="ARBA" id="ARBA00004613"/>
    </source>
</evidence>
<dbReference type="EC" id="3.2.1.25" evidence="6"/>
<evidence type="ECO:0000256" key="15">
    <source>
        <dbReference type="ARBA" id="ARBA00031061"/>
    </source>
</evidence>
<comment type="subcellular location">
    <subcellularLocation>
        <location evidence="2">Secreted</location>
    </subcellularLocation>
</comment>
<dbReference type="Gene3D" id="3.20.20.80">
    <property type="entry name" value="Glycosidases"/>
    <property type="match status" value="1"/>
</dbReference>
<comment type="similarity">
    <text evidence="4">Belongs to the glycosyl hydrolase 2 family. Beta-mannosidase A subfamily.</text>
</comment>
<evidence type="ECO:0000256" key="7">
    <source>
        <dbReference type="ARBA" id="ARBA00021795"/>
    </source>
</evidence>
<comment type="pathway">
    <text evidence="3">Glycan metabolism; N-glycan degradation.</text>
</comment>
<evidence type="ECO:0000256" key="14">
    <source>
        <dbReference type="ARBA" id="ARBA00023326"/>
    </source>
</evidence>
<feature type="domain" description="Glycoside hydrolase family 2 immunoglobulin-like beta-sandwich" evidence="16">
    <location>
        <begin position="291"/>
        <end position="361"/>
    </location>
</feature>
<gene>
    <name evidence="20" type="ORF">THARTR1_01823</name>
</gene>
<dbReference type="InterPro" id="IPR041625">
    <property type="entry name" value="Beta-mannosidase_Ig"/>
</dbReference>
<evidence type="ECO:0000259" key="16">
    <source>
        <dbReference type="Pfam" id="PF00703"/>
    </source>
</evidence>
<dbReference type="InterPro" id="IPR008979">
    <property type="entry name" value="Galactose-bd-like_sf"/>
</dbReference>
<dbReference type="GO" id="GO:0006516">
    <property type="term" value="P:glycoprotein catabolic process"/>
    <property type="evidence" value="ECO:0007669"/>
    <property type="project" value="TreeGrafter"/>
</dbReference>
<dbReference type="InterPro" id="IPR013783">
    <property type="entry name" value="Ig-like_fold"/>
</dbReference>
<dbReference type="OrthoDB" id="2866996at2759"/>
<dbReference type="UniPathway" id="UPA00280"/>
<accession>A0A2K0UKK1</accession>
<sequence>MHDSPTLSSNVDNSPCLESSCKKLGTMGRFLAALSLVASCVSAQSIFNLSDVSWTVSNGVNATVPGKLPSHAHLDLLAAGVIDDPIYGFNEWNQFWVQRMNWTYTSGPLKGLKSGSGLTSWLVFEGLDTFCEIKLCGQKVGDTKNQFRKYTFDVSSILPQCKGDPVLSLNFGSASKIVLDVSQRSDLATVNSANGYNGQEFQGRVYMRKQESDFGWDWGPVFGPAGPWRPAYIVQKAKTDPVYITNTAIDIFRQGQMPNLSPDQSKPWVFNASIDYIGDLPKGSQFHMKIVDSKGHTLKEANLVDISQSAGTITGNTVINSKVDLWWPSGYGEQPLYTATLSLISPGTPKHATVTKRVGFRTIVLNLNAITPEDRARGVAPGASWKFEINGHELYAKGSNFVPPDVFWPRVNQTKIQQTFELAVNSHFNMLRIWASGAYLPDWAYDLADEMGLLLWSEFQFSVAYFPATPDFLAEYEAEAYYNTRRVNHHPSLALWAGGNELEYLIYGWWLNPRNNTQLEDYETIFQQHLAKCVYANTHSISYIPSSTYHGYTKLDFNSVSPQTSRYDYMESPDAVYLDTDFYNYDGTIAFQYSGYPVGRFADEFGFPSMPSVYSWQEAIPESEFNFDSSYVRHHNRHLSSGSDWFAQSAAGINQFTDSIKLWYPLPELADPVANFTAWTWTSQVFQADYYQAQIAFYRRGSGLSNRQMGALYWQFNDIWVGPTWSSTEHSLRQKVAYYAAKDIFNPVIVWPFYDEATDVLEVWVVSDLWDKVSGTATLQWVDWHGNPLDVDPPVGVRPAHDGSFKVNFDVQPINATRLVTYPALTTFFSCKNPTSNALLSISVKAGGYTHTKFFHQQSLRLSSIADPGLAITKSLHGKTAQFKITATKGVAAWVWVDYPTTVRGYFDQNGFWLNKGESRTITFTVWDDWSHGAWINDVVLRSIYDNVHN</sequence>
<keyword evidence="13" id="KW-0326">Glycosidase</keyword>
<evidence type="ECO:0000256" key="3">
    <source>
        <dbReference type="ARBA" id="ARBA00004740"/>
    </source>
</evidence>
<dbReference type="AlphaFoldDB" id="A0A2K0UKK1"/>
<evidence type="ECO:0000256" key="9">
    <source>
        <dbReference type="ARBA" id="ARBA00022729"/>
    </source>
</evidence>
<feature type="domain" description="Mannosidase Ig/CBM-like" evidence="18">
    <location>
        <begin position="760"/>
        <end position="790"/>
    </location>
</feature>
<organism evidence="20 21">
    <name type="scientific">Trichoderma harzianum</name>
    <name type="common">Hypocrea lixii</name>
    <dbReference type="NCBI Taxonomy" id="5544"/>
    <lineage>
        <taxon>Eukaryota</taxon>
        <taxon>Fungi</taxon>
        <taxon>Dikarya</taxon>
        <taxon>Ascomycota</taxon>
        <taxon>Pezizomycotina</taxon>
        <taxon>Sordariomycetes</taxon>
        <taxon>Hypocreomycetidae</taxon>
        <taxon>Hypocreales</taxon>
        <taxon>Hypocreaceae</taxon>
        <taxon>Trichoderma</taxon>
    </lineage>
</organism>
<dbReference type="Pfam" id="PF22666">
    <property type="entry name" value="Glyco_hydro_2_N2"/>
    <property type="match status" value="1"/>
</dbReference>
<dbReference type="Pfam" id="PF17753">
    <property type="entry name" value="Ig_mannosidase"/>
    <property type="match status" value="1"/>
</dbReference>
<comment type="catalytic activity">
    <reaction evidence="1">
        <text>Hydrolysis of terminal, non-reducing beta-D-mannose residues in beta-D-mannosides.</text>
        <dbReference type="EC" id="3.2.1.25"/>
    </reaction>
</comment>